<evidence type="ECO:0000313" key="2">
    <source>
        <dbReference type="EMBL" id="TQM74345.1"/>
    </source>
</evidence>
<evidence type="ECO:0000313" key="3">
    <source>
        <dbReference type="Proteomes" id="UP000319213"/>
    </source>
</evidence>
<sequence>MVGFFVFGAVLGFLFNVIKWVVILGVIALIGYAALRLLCGAERCGR</sequence>
<reference evidence="2 3" key="1">
    <citation type="submission" date="2019-06" db="EMBL/GenBank/DDBJ databases">
        <title>Sequencing the genomes of 1000 actinobacteria strains.</title>
        <authorList>
            <person name="Klenk H.-P."/>
        </authorList>
    </citation>
    <scope>NUCLEOTIDE SEQUENCE [LARGE SCALE GENOMIC DNA]</scope>
    <source>
        <strain evidence="2 3">DSM 43186</strain>
    </source>
</reference>
<dbReference type="EMBL" id="VFPQ01000001">
    <property type="protein sequence ID" value="TQM74345.1"/>
    <property type="molecule type" value="Genomic_DNA"/>
</dbReference>
<dbReference type="Proteomes" id="UP000319213">
    <property type="component" value="Unassembled WGS sequence"/>
</dbReference>
<keyword evidence="1" id="KW-0472">Membrane</keyword>
<proteinExistence type="predicted"/>
<feature type="transmembrane region" description="Helical" evidence="1">
    <location>
        <begin position="20"/>
        <end position="39"/>
    </location>
</feature>
<keyword evidence="3" id="KW-1185">Reference proteome</keyword>
<keyword evidence="1" id="KW-0812">Transmembrane</keyword>
<accession>A0A543IUU7</accession>
<organism evidence="2 3">
    <name type="scientific">Thermopolyspora flexuosa</name>
    <dbReference type="NCBI Taxonomy" id="103836"/>
    <lineage>
        <taxon>Bacteria</taxon>
        <taxon>Bacillati</taxon>
        <taxon>Actinomycetota</taxon>
        <taxon>Actinomycetes</taxon>
        <taxon>Streptosporangiales</taxon>
        <taxon>Streptosporangiaceae</taxon>
        <taxon>Thermopolyspora</taxon>
    </lineage>
</organism>
<name>A0A543IUU7_9ACTN</name>
<keyword evidence="1" id="KW-1133">Transmembrane helix</keyword>
<gene>
    <name evidence="2" type="ORF">FHX40_1015</name>
</gene>
<dbReference type="AlphaFoldDB" id="A0A543IUU7"/>
<comment type="caution">
    <text evidence="2">The sequence shown here is derived from an EMBL/GenBank/DDBJ whole genome shotgun (WGS) entry which is preliminary data.</text>
</comment>
<evidence type="ECO:0000256" key="1">
    <source>
        <dbReference type="SAM" id="Phobius"/>
    </source>
</evidence>
<protein>
    <submittedName>
        <fullName evidence="2">Uncharacterized protein</fullName>
    </submittedName>
</protein>